<feature type="transmembrane region" description="Helical" evidence="1">
    <location>
        <begin position="83"/>
        <end position="106"/>
    </location>
</feature>
<dbReference type="GO" id="GO:0005886">
    <property type="term" value="C:plasma membrane"/>
    <property type="evidence" value="ECO:0007669"/>
    <property type="project" value="TreeGrafter"/>
</dbReference>
<keyword evidence="3" id="KW-1185">Reference proteome</keyword>
<proteinExistence type="predicted"/>
<evidence type="ECO:0000313" key="3">
    <source>
        <dbReference type="Proteomes" id="UP000593565"/>
    </source>
</evidence>
<gene>
    <name evidence="2" type="ORF">AMELA_G00235200</name>
</gene>
<keyword evidence="1" id="KW-1133">Transmembrane helix</keyword>
<dbReference type="PANTHER" id="PTHR15153:SF0">
    <property type="entry name" value="TUMOR NECROSIS FACTOR LIGAND SUPERFAMILY MEMBER 9"/>
    <property type="match status" value="1"/>
</dbReference>
<dbReference type="PANTHER" id="PTHR15153">
    <property type="entry name" value="TUMOR NECROSIS FACTOR LIGAND SUPERFAMILY MEMBER 9"/>
    <property type="match status" value="1"/>
</dbReference>
<name>A0A7J6A0M1_AMEME</name>
<dbReference type="EMBL" id="JAAGNN010000021">
    <property type="protein sequence ID" value="KAF4075507.1"/>
    <property type="molecule type" value="Genomic_DNA"/>
</dbReference>
<evidence type="ECO:0000313" key="2">
    <source>
        <dbReference type="EMBL" id="KAF4075507.1"/>
    </source>
</evidence>
<organism evidence="2 3">
    <name type="scientific">Ameiurus melas</name>
    <name type="common">Black bullhead</name>
    <name type="synonym">Silurus melas</name>
    <dbReference type="NCBI Taxonomy" id="219545"/>
    <lineage>
        <taxon>Eukaryota</taxon>
        <taxon>Metazoa</taxon>
        <taxon>Chordata</taxon>
        <taxon>Craniata</taxon>
        <taxon>Vertebrata</taxon>
        <taxon>Euteleostomi</taxon>
        <taxon>Actinopterygii</taxon>
        <taxon>Neopterygii</taxon>
        <taxon>Teleostei</taxon>
        <taxon>Ostariophysi</taxon>
        <taxon>Siluriformes</taxon>
        <taxon>Ictaluridae</taxon>
        <taxon>Ameiurus</taxon>
    </lineage>
</organism>
<evidence type="ECO:0000256" key="1">
    <source>
        <dbReference type="SAM" id="Phobius"/>
    </source>
</evidence>
<dbReference type="Gene3D" id="2.60.120.40">
    <property type="match status" value="1"/>
</dbReference>
<dbReference type="Proteomes" id="UP000593565">
    <property type="component" value="Unassembled WGS sequence"/>
</dbReference>
<dbReference type="GO" id="GO:0045585">
    <property type="term" value="P:positive regulation of cytotoxic T cell differentiation"/>
    <property type="evidence" value="ECO:0007669"/>
    <property type="project" value="TreeGrafter"/>
</dbReference>
<comment type="caution">
    <text evidence="2">The sequence shown here is derived from an EMBL/GenBank/DDBJ whole genome shotgun (WGS) entry which is preliminary data.</text>
</comment>
<dbReference type="GO" id="GO:0032813">
    <property type="term" value="F:tumor necrosis factor receptor superfamily binding"/>
    <property type="evidence" value="ECO:0007669"/>
    <property type="project" value="InterPro"/>
</dbReference>
<reference evidence="2 3" key="1">
    <citation type="submission" date="2020-02" db="EMBL/GenBank/DDBJ databases">
        <title>A chromosome-scale genome assembly of the black bullhead catfish (Ameiurus melas).</title>
        <authorList>
            <person name="Wen M."/>
            <person name="Zham M."/>
            <person name="Cabau C."/>
            <person name="Klopp C."/>
            <person name="Donnadieu C."/>
            <person name="Roques C."/>
            <person name="Bouchez O."/>
            <person name="Lampietro C."/>
            <person name="Jouanno E."/>
            <person name="Herpin A."/>
            <person name="Louis A."/>
            <person name="Berthelot C."/>
            <person name="Parey E."/>
            <person name="Roest-Crollius H."/>
            <person name="Braasch I."/>
            <person name="Postlethwait J."/>
            <person name="Robinson-Rechavi M."/>
            <person name="Echchiki A."/>
            <person name="Begum T."/>
            <person name="Montfort J."/>
            <person name="Schartl M."/>
            <person name="Bobe J."/>
            <person name="Guiguen Y."/>
        </authorList>
    </citation>
    <scope>NUCLEOTIDE SEQUENCE [LARGE SCALE GENOMIC DNA]</scope>
    <source>
        <strain evidence="2">M_S1</strain>
        <tissue evidence="2">Blood</tissue>
    </source>
</reference>
<keyword evidence="1" id="KW-0812">Transmembrane</keyword>
<dbReference type="InterPro" id="IPR008983">
    <property type="entry name" value="Tumour_necrosis_fac-like_dom"/>
</dbReference>
<dbReference type="AlphaFoldDB" id="A0A7J6A0M1"/>
<dbReference type="GO" id="GO:0042104">
    <property type="term" value="P:positive regulation of activated T cell proliferation"/>
    <property type="evidence" value="ECO:0007669"/>
    <property type="project" value="TreeGrafter"/>
</dbReference>
<evidence type="ECO:0008006" key="4">
    <source>
        <dbReference type="Google" id="ProtNLM"/>
    </source>
</evidence>
<accession>A0A7J6A0M1</accession>
<dbReference type="InterPro" id="IPR042373">
    <property type="entry name" value="TNFSF9"/>
</dbReference>
<keyword evidence="1" id="KW-0472">Membrane</keyword>
<protein>
    <recommendedName>
        <fullName evidence="4">TNF family profile domain-containing protein</fullName>
    </recommendedName>
</protein>
<sequence>MFLSLREPKRARDARLIAFFTFKRKKRERKKERKRRGFYARFGLNQTSGTNSSISNSFITMSSTDVESLQPGPRRRGSCMDTFLLVSVLTLFLMVLSGAALGFWIVKDLRAEMHGVHTAPEPFRSAMNMTLRGLPNAYKMENFAYLRAISSPVKNGTMLWEPIVYRNSTTMGSRYKFNSEHGALRMEKGGTYFMYTQLNLTCTWRCGGGSLSVTFEDNQGKEHLSCTLHLPDTTSIPVVEKCWTVIHHLEPNSRLIAKMHATVPPRGWSLDLNHSGFGMFLVDGPM</sequence>